<organism evidence="2 3">
    <name type="scientific">Pararge aegeria aegeria</name>
    <dbReference type="NCBI Taxonomy" id="348720"/>
    <lineage>
        <taxon>Eukaryota</taxon>
        <taxon>Metazoa</taxon>
        <taxon>Ecdysozoa</taxon>
        <taxon>Arthropoda</taxon>
        <taxon>Hexapoda</taxon>
        <taxon>Insecta</taxon>
        <taxon>Pterygota</taxon>
        <taxon>Neoptera</taxon>
        <taxon>Endopterygota</taxon>
        <taxon>Lepidoptera</taxon>
        <taxon>Glossata</taxon>
        <taxon>Ditrysia</taxon>
        <taxon>Papilionoidea</taxon>
        <taxon>Nymphalidae</taxon>
        <taxon>Satyrinae</taxon>
        <taxon>Satyrini</taxon>
        <taxon>Parargina</taxon>
        <taxon>Pararge</taxon>
    </lineage>
</organism>
<proteinExistence type="predicted"/>
<evidence type="ECO:0000313" key="2">
    <source>
        <dbReference type="EMBL" id="CAH2216675.1"/>
    </source>
</evidence>
<keyword evidence="3" id="KW-1185">Reference proteome</keyword>
<dbReference type="OrthoDB" id="10055895at2759"/>
<comment type="caution">
    <text evidence="2">The sequence shown here is derived from an EMBL/GenBank/DDBJ whole genome shotgun (WGS) entry which is preliminary data.</text>
</comment>
<feature type="compositionally biased region" description="Basic residues" evidence="1">
    <location>
        <begin position="1"/>
        <end position="24"/>
    </location>
</feature>
<sequence>SKSKSYHNRPPKKRDKSKKSRKRSGLTQYDAEGNVIRARVTYGGLSDEGVNDWSPKHRTRQKKINYTEMPNTESEDTWAHPWPRRRVV</sequence>
<accession>A0A8S4QPK7</accession>
<gene>
    <name evidence="2" type="primary">jg9006</name>
    <name evidence="2" type="ORF">PAEG_LOCUS4641</name>
</gene>
<evidence type="ECO:0000313" key="3">
    <source>
        <dbReference type="Proteomes" id="UP000838756"/>
    </source>
</evidence>
<reference evidence="2" key="1">
    <citation type="submission" date="2022-03" db="EMBL/GenBank/DDBJ databases">
        <authorList>
            <person name="Lindestad O."/>
        </authorList>
    </citation>
    <scope>NUCLEOTIDE SEQUENCE</scope>
</reference>
<dbReference type="Proteomes" id="UP000838756">
    <property type="component" value="Unassembled WGS sequence"/>
</dbReference>
<feature type="non-terminal residue" evidence="2">
    <location>
        <position position="88"/>
    </location>
</feature>
<name>A0A8S4QPK7_9NEOP</name>
<feature type="region of interest" description="Disordered" evidence="1">
    <location>
        <begin position="1"/>
        <end position="29"/>
    </location>
</feature>
<protein>
    <submittedName>
        <fullName evidence="2">Jg9006 protein</fullName>
    </submittedName>
</protein>
<dbReference type="AlphaFoldDB" id="A0A8S4QPK7"/>
<evidence type="ECO:0000256" key="1">
    <source>
        <dbReference type="SAM" id="MobiDB-lite"/>
    </source>
</evidence>
<dbReference type="EMBL" id="CAKXAJ010016335">
    <property type="protein sequence ID" value="CAH2216675.1"/>
    <property type="molecule type" value="Genomic_DNA"/>
</dbReference>